<comment type="caution">
    <text evidence="8">The sequence shown here is derived from an EMBL/GenBank/DDBJ whole genome shotgun (WGS) entry which is preliminary data.</text>
</comment>
<evidence type="ECO:0000256" key="2">
    <source>
        <dbReference type="ARBA" id="ARBA00022645"/>
    </source>
</evidence>
<sequence length="498" mass="55242">MIIAHFVFLCFGVLVGAQYTAPIRPPIGFRVQEPIFRGSGGHYDSELFNPVEALDALSDKEFSVLGHPAFPNYGVRIRRTRWCDDTVRAYTGYIDIQAHHLFFYFFESRSDPDTDDVLLWTNGGPGGSSAVGLLMELGPCRVLDGDGPKFHPESWNSKANIFFIDQPVGTGFSYAEYGETAETTKDAAKDVAAFVVIFFEHFSKFRGRAFHLSGESYAGRYLPVFASEIYDQNARLVQRGITPINLNSIMIGNGATDMYSLILSWPDFACSKIGRPVLDIASCVAAKKMVPRCRKWMHVSCFEHFDALDCDSAVTTCVAALGGPYVAAGWNIYDITQKCEDLEAMCYPFLTHIQQFLNASTTRELLGADPAVARFALISPDVNAAFFNNLDHLHTSVAHVAALLERGVRVLIYSGSYDWVANWVGNERWVLDMAWSGQEEFNAQAPREWMVDGKVAGKTRSARGLTLATVEAAGHMAPYNKPKETLAMLLRWLSAEAL</sequence>
<dbReference type="Pfam" id="PF00450">
    <property type="entry name" value="Peptidase_S10"/>
    <property type="match status" value="1"/>
</dbReference>
<evidence type="ECO:0000313" key="8">
    <source>
        <dbReference type="EMBL" id="KAF9493039.1"/>
    </source>
</evidence>
<evidence type="ECO:0000256" key="6">
    <source>
        <dbReference type="ARBA" id="ARBA00023180"/>
    </source>
</evidence>
<dbReference type="InterPro" id="IPR018202">
    <property type="entry name" value="Ser_caboxypep_ser_AS"/>
</dbReference>
<dbReference type="SUPFAM" id="SSF53474">
    <property type="entry name" value="alpha/beta-Hydrolases"/>
    <property type="match status" value="1"/>
</dbReference>
<dbReference type="PANTHER" id="PTHR11802">
    <property type="entry name" value="SERINE PROTEASE FAMILY S10 SERINE CARBOXYPEPTIDASE"/>
    <property type="match status" value="1"/>
</dbReference>
<keyword evidence="3 7" id="KW-0645">Protease</keyword>
<comment type="similarity">
    <text evidence="1 7">Belongs to the peptidase S10 family.</text>
</comment>
<dbReference type="PRINTS" id="PR00724">
    <property type="entry name" value="CRBOXYPTASEC"/>
</dbReference>
<dbReference type="AlphaFoldDB" id="A0A9P5ZS96"/>
<protein>
    <recommendedName>
        <fullName evidence="7">Carboxypeptidase</fullName>
        <ecNumber evidence="7">3.4.16.-</ecNumber>
    </recommendedName>
</protein>
<dbReference type="EMBL" id="MU154591">
    <property type="protein sequence ID" value="KAF9493039.1"/>
    <property type="molecule type" value="Genomic_DNA"/>
</dbReference>
<reference evidence="8" key="1">
    <citation type="submission" date="2020-11" db="EMBL/GenBank/DDBJ databases">
        <authorList>
            <consortium name="DOE Joint Genome Institute"/>
            <person name="Ahrendt S."/>
            <person name="Riley R."/>
            <person name="Andreopoulos W."/>
            <person name="Labutti K."/>
            <person name="Pangilinan J."/>
            <person name="Ruiz-Duenas F.J."/>
            <person name="Barrasa J.M."/>
            <person name="Sanchez-Garcia M."/>
            <person name="Camarero S."/>
            <person name="Miyauchi S."/>
            <person name="Serrano A."/>
            <person name="Linde D."/>
            <person name="Babiker R."/>
            <person name="Drula E."/>
            <person name="Ayuso-Fernandez I."/>
            <person name="Pacheco R."/>
            <person name="Padilla G."/>
            <person name="Ferreira P."/>
            <person name="Barriuso J."/>
            <person name="Kellner H."/>
            <person name="Castanera R."/>
            <person name="Alfaro M."/>
            <person name="Ramirez L."/>
            <person name="Pisabarro A.G."/>
            <person name="Kuo A."/>
            <person name="Tritt A."/>
            <person name="Lipzen A."/>
            <person name="He G."/>
            <person name="Yan M."/>
            <person name="Ng V."/>
            <person name="Cullen D."/>
            <person name="Martin F."/>
            <person name="Rosso M.-N."/>
            <person name="Henrissat B."/>
            <person name="Hibbett D."/>
            <person name="Martinez A.T."/>
            <person name="Grigoriev I.V."/>
        </authorList>
    </citation>
    <scope>NUCLEOTIDE SEQUENCE</scope>
    <source>
        <strain evidence="8">ATCC 90797</strain>
    </source>
</reference>
<dbReference type="GO" id="GO:0004185">
    <property type="term" value="F:serine-type carboxypeptidase activity"/>
    <property type="evidence" value="ECO:0007669"/>
    <property type="project" value="UniProtKB-UniRule"/>
</dbReference>
<keyword evidence="2 7" id="KW-0121">Carboxypeptidase</keyword>
<evidence type="ECO:0000256" key="5">
    <source>
        <dbReference type="ARBA" id="ARBA00022801"/>
    </source>
</evidence>
<dbReference type="PANTHER" id="PTHR11802:SF113">
    <property type="entry name" value="SERINE CARBOXYPEPTIDASE CTSA-4.1"/>
    <property type="match status" value="1"/>
</dbReference>
<evidence type="ECO:0000256" key="3">
    <source>
        <dbReference type="ARBA" id="ARBA00022670"/>
    </source>
</evidence>
<feature type="signal peptide" evidence="7">
    <location>
        <begin position="1"/>
        <end position="17"/>
    </location>
</feature>
<proteinExistence type="inferred from homology"/>
<evidence type="ECO:0000313" key="9">
    <source>
        <dbReference type="Proteomes" id="UP000807025"/>
    </source>
</evidence>
<keyword evidence="6" id="KW-0325">Glycoprotein</keyword>
<keyword evidence="9" id="KW-1185">Reference proteome</keyword>
<keyword evidence="5 7" id="KW-0378">Hydrolase</keyword>
<gene>
    <name evidence="8" type="ORF">BDN71DRAFT_1450735</name>
</gene>
<accession>A0A9P5ZS96</accession>
<organism evidence="8 9">
    <name type="scientific">Pleurotus eryngii</name>
    <name type="common">Boletus of the steppes</name>
    <dbReference type="NCBI Taxonomy" id="5323"/>
    <lineage>
        <taxon>Eukaryota</taxon>
        <taxon>Fungi</taxon>
        <taxon>Dikarya</taxon>
        <taxon>Basidiomycota</taxon>
        <taxon>Agaricomycotina</taxon>
        <taxon>Agaricomycetes</taxon>
        <taxon>Agaricomycetidae</taxon>
        <taxon>Agaricales</taxon>
        <taxon>Pleurotineae</taxon>
        <taxon>Pleurotaceae</taxon>
        <taxon>Pleurotus</taxon>
    </lineage>
</organism>
<evidence type="ECO:0000256" key="4">
    <source>
        <dbReference type="ARBA" id="ARBA00022729"/>
    </source>
</evidence>
<dbReference type="InterPro" id="IPR029058">
    <property type="entry name" value="AB_hydrolase_fold"/>
</dbReference>
<dbReference type="PROSITE" id="PS00131">
    <property type="entry name" value="CARBOXYPEPT_SER_SER"/>
    <property type="match status" value="1"/>
</dbReference>
<feature type="chain" id="PRO_5040543856" description="Carboxypeptidase" evidence="7">
    <location>
        <begin position="18"/>
        <end position="498"/>
    </location>
</feature>
<dbReference type="OrthoDB" id="443318at2759"/>
<name>A0A9P5ZS96_PLEER</name>
<dbReference type="EC" id="3.4.16.-" evidence="7"/>
<keyword evidence="4 7" id="KW-0732">Signal</keyword>
<dbReference type="Gene3D" id="1.10.287.410">
    <property type="match status" value="1"/>
</dbReference>
<dbReference type="Proteomes" id="UP000807025">
    <property type="component" value="Unassembled WGS sequence"/>
</dbReference>
<dbReference type="Gene3D" id="3.40.50.1820">
    <property type="entry name" value="alpha/beta hydrolase"/>
    <property type="match status" value="1"/>
</dbReference>
<evidence type="ECO:0000256" key="1">
    <source>
        <dbReference type="ARBA" id="ARBA00009431"/>
    </source>
</evidence>
<dbReference type="InterPro" id="IPR001563">
    <property type="entry name" value="Peptidase_S10"/>
</dbReference>
<dbReference type="GO" id="GO:0000324">
    <property type="term" value="C:fungal-type vacuole"/>
    <property type="evidence" value="ECO:0007669"/>
    <property type="project" value="TreeGrafter"/>
</dbReference>
<evidence type="ECO:0000256" key="7">
    <source>
        <dbReference type="RuleBase" id="RU361156"/>
    </source>
</evidence>
<dbReference type="GO" id="GO:0006508">
    <property type="term" value="P:proteolysis"/>
    <property type="evidence" value="ECO:0007669"/>
    <property type="project" value="UniProtKB-KW"/>
</dbReference>